<evidence type="ECO:0000256" key="3">
    <source>
        <dbReference type="ARBA" id="ARBA00022989"/>
    </source>
</evidence>
<dbReference type="RefSeq" id="XP_016258510.1">
    <property type="nucleotide sequence ID" value="XM_016410703.1"/>
</dbReference>
<organism evidence="9 10">
    <name type="scientific">Exophiala oligosperma</name>
    <dbReference type="NCBI Taxonomy" id="215243"/>
    <lineage>
        <taxon>Eukaryota</taxon>
        <taxon>Fungi</taxon>
        <taxon>Dikarya</taxon>
        <taxon>Ascomycota</taxon>
        <taxon>Pezizomycotina</taxon>
        <taxon>Eurotiomycetes</taxon>
        <taxon>Chaetothyriomycetidae</taxon>
        <taxon>Chaetothyriales</taxon>
        <taxon>Herpotrichiellaceae</taxon>
        <taxon>Exophiala</taxon>
    </lineage>
</organism>
<keyword evidence="2 7" id="KW-0812">Transmembrane</keyword>
<comment type="subcellular location">
    <subcellularLocation>
        <location evidence="1">Membrane</location>
        <topology evidence="1">Multi-pass membrane protein</topology>
    </subcellularLocation>
</comment>
<evidence type="ECO:0000313" key="9">
    <source>
        <dbReference type="EMBL" id="KIW38294.1"/>
    </source>
</evidence>
<dbReference type="GO" id="GO:0016020">
    <property type="term" value="C:membrane"/>
    <property type="evidence" value="ECO:0007669"/>
    <property type="project" value="UniProtKB-SubCell"/>
</dbReference>
<evidence type="ECO:0000256" key="2">
    <source>
        <dbReference type="ARBA" id="ARBA00022692"/>
    </source>
</evidence>
<feature type="transmembrane region" description="Helical" evidence="7">
    <location>
        <begin position="124"/>
        <end position="148"/>
    </location>
</feature>
<dbReference type="EMBL" id="KN847341">
    <property type="protein sequence ID" value="KIW38294.1"/>
    <property type="molecule type" value="Genomic_DNA"/>
</dbReference>
<gene>
    <name evidence="9" type="ORF">PV06_09269</name>
</gene>
<dbReference type="AlphaFoldDB" id="A0A0D2DRC4"/>
<dbReference type="InterPro" id="IPR052337">
    <property type="entry name" value="SAT4-like"/>
</dbReference>
<sequence length="412" mass="46932">MTAFRVESWIWYSFTICTIIARLVARLLHFKSVLRLQIEDFLMVFLTCLYTVLIVFLNIDLTVSTNLIDPAHPVELTPHEIHTRTWGAKTVLLVEQCMCAVQWGTKICLLLLYWRITQNLKQALVVKCAAAYVVLTYIVMEVCYFGVWCRPFHDYWKTPTDNTQCTTALHHLIMNLTFNLTSDILILSIPLPLFLTSHLESKRKLLLVFPFSLGIFTMICAILSKVASFKHPYSSEWVYWYCREASTAMIVSNMPYSWALIRRVFHLRSFLGDSTANRMQEGAPSRLDGQSLGGIPLTTQLRSRQSNAQEVSSRKISWTPSLFQKKHAAHSNRDATTTTTTRASESDASARDKEVDAEKSAPSSSDGIIQPNTKSTRDPGTDWALDRLYPLDDDEIDGEIAKLDVTQRRYDG</sequence>
<dbReference type="InterPro" id="IPR049326">
    <property type="entry name" value="Rhodopsin_dom_fungi"/>
</dbReference>
<proteinExistence type="inferred from homology"/>
<evidence type="ECO:0000259" key="8">
    <source>
        <dbReference type="Pfam" id="PF20684"/>
    </source>
</evidence>
<feature type="transmembrane region" description="Helical" evidence="7">
    <location>
        <begin position="93"/>
        <end position="112"/>
    </location>
</feature>
<feature type="compositionally biased region" description="Low complexity" evidence="6">
    <location>
        <begin position="334"/>
        <end position="343"/>
    </location>
</feature>
<feature type="transmembrane region" description="Helical" evidence="7">
    <location>
        <begin position="205"/>
        <end position="226"/>
    </location>
</feature>
<feature type="domain" description="Rhodopsin" evidence="8">
    <location>
        <begin position="21"/>
        <end position="263"/>
    </location>
</feature>
<protein>
    <recommendedName>
        <fullName evidence="8">Rhodopsin domain-containing protein</fullName>
    </recommendedName>
</protein>
<accession>A0A0D2DRC4</accession>
<dbReference type="GeneID" id="27361343"/>
<feature type="transmembrane region" description="Helical" evidence="7">
    <location>
        <begin position="168"/>
        <end position="193"/>
    </location>
</feature>
<dbReference type="PANTHER" id="PTHR33048">
    <property type="entry name" value="PTH11-LIKE INTEGRAL MEMBRANE PROTEIN (AFU_ORTHOLOGUE AFUA_5G11245)"/>
    <property type="match status" value="1"/>
</dbReference>
<evidence type="ECO:0000313" key="10">
    <source>
        <dbReference type="Proteomes" id="UP000053342"/>
    </source>
</evidence>
<dbReference type="VEuPathDB" id="FungiDB:PV06_09269"/>
<feature type="transmembrane region" description="Helical" evidence="7">
    <location>
        <begin position="41"/>
        <end position="59"/>
    </location>
</feature>
<evidence type="ECO:0000256" key="7">
    <source>
        <dbReference type="SAM" id="Phobius"/>
    </source>
</evidence>
<feature type="compositionally biased region" description="Basic and acidic residues" evidence="6">
    <location>
        <begin position="344"/>
        <end position="359"/>
    </location>
</feature>
<dbReference type="PANTHER" id="PTHR33048:SF110">
    <property type="entry name" value="UBID FAMILY DECARBOXYLASE"/>
    <property type="match status" value="1"/>
</dbReference>
<dbReference type="Pfam" id="PF20684">
    <property type="entry name" value="Fung_rhodopsin"/>
    <property type="match status" value="1"/>
</dbReference>
<evidence type="ECO:0000256" key="1">
    <source>
        <dbReference type="ARBA" id="ARBA00004141"/>
    </source>
</evidence>
<dbReference type="OrthoDB" id="3903189at2759"/>
<feature type="transmembrane region" description="Helical" evidence="7">
    <location>
        <begin position="12"/>
        <end position="29"/>
    </location>
</feature>
<evidence type="ECO:0000256" key="6">
    <source>
        <dbReference type="SAM" id="MobiDB-lite"/>
    </source>
</evidence>
<dbReference type="STRING" id="215243.A0A0D2DRC4"/>
<feature type="region of interest" description="Disordered" evidence="6">
    <location>
        <begin position="324"/>
        <end position="384"/>
    </location>
</feature>
<evidence type="ECO:0000256" key="4">
    <source>
        <dbReference type="ARBA" id="ARBA00023136"/>
    </source>
</evidence>
<dbReference type="HOGENOM" id="CLU_019101_2_2_1"/>
<evidence type="ECO:0000256" key="5">
    <source>
        <dbReference type="ARBA" id="ARBA00038359"/>
    </source>
</evidence>
<feature type="compositionally biased region" description="Polar residues" evidence="6">
    <location>
        <begin position="361"/>
        <end position="374"/>
    </location>
</feature>
<name>A0A0D2DRC4_9EURO</name>
<comment type="similarity">
    <text evidence="5">Belongs to the SAT4 family.</text>
</comment>
<keyword evidence="10" id="KW-1185">Reference proteome</keyword>
<keyword evidence="3 7" id="KW-1133">Transmembrane helix</keyword>
<keyword evidence="4 7" id="KW-0472">Membrane</keyword>
<dbReference type="Proteomes" id="UP000053342">
    <property type="component" value="Unassembled WGS sequence"/>
</dbReference>
<reference evidence="9 10" key="1">
    <citation type="submission" date="2015-01" db="EMBL/GenBank/DDBJ databases">
        <title>The Genome Sequence of Exophiala oligosperma CBS72588.</title>
        <authorList>
            <consortium name="The Broad Institute Genomics Platform"/>
            <person name="Cuomo C."/>
            <person name="de Hoog S."/>
            <person name="Gorbushina A."/>
            <person name="Stielow B."/>
            <person name="Teixiera M."/>
            <person name="Abouelleil A."/>
            <person name="Chapman S.B."/>
            <person name="Priest M."/>
            <person name="Young S.K."/>
            <person name="Wortman J."/>
            <person name="Nusbaum C."/>
            <person name="Birren B."/>
        </authorList>
    </citation>
    <scope>NUCLEOTIDE SEQUENCE [LARGE SCALE GENOMIC DNA]</scope>
    <source>
        <strain evidence="9 10">CBS 72588</strain>
    </source>
</reference>